<accession>A0AAU7ZVA4</accession>
<organism evidence="8">
    <name type="scientific">Tunturiibacter psychrotolerans</name>
    <dbReference type="NCBI Taxonomy" id="3069686"/>
    <lineage>
        <taxon>Bacteria</taxon>
        <taxon>Pseudomonadati</taxon>
        <taxon>Acidobacteriota</taxon>
        <taxon>Terriglobia</taxon>
        <taxon>Terriglobales</taxon>
        <taxon>Acidobacteriaceae</taxon>
        <taxon>Tunturiibacter</taxon>
    </lineage>
</organism>
<feature type="active site" description="Nucleophile" evidence="5">
    <location>
        <position position="386"/>
    </location>
</feature>
<dbReference type="Gene3D" id="1.10.940.10">
    <property type="entry name" value="NusB-like"/>
    <property type="match status" value="1"/>
</dbReference>
<evidence type="ECO:0000256" key="3">
    <source>
        <dbReference type="ARBA" id="ARBA00022691"/>
    </source>
</evidence>
<gene>
    <name evidence="8" type="ORF">RBB77_08720</name>
</gene>
<dbReference type="PANTHER" id="PTHR22807:SF53">
    <property type="entry name" value="RIBOSOMAL RNA SMALL SUBUNIT METHYLTRANSFERASE B-RELATED"/>
    <property type="match status" value="1"/>
</dbReference>
<dbReference type="PROSITE" id="PS51686">
    <property type="entry name" value="SAM_MT_RSMB_NOP"/>
    <property type="match status" value="1"/>
</dbReference>
<feature type="binding site" evidence="5">
    <location>
        <position position="288"/>
    </location>
    <ligand>
        <name>S-adenosyl-L-methionine</name>
        <dbReference type="ChEBI" id="CHEBI:59789"/>
    </ligand>
</feature>
<dbReference type="InterPro" id="IPR006027">
    <property type="entry name" value="NusB_RsmB_TIM44"/>
</dbReference>
<dbReference type="Pfam" id="PF01029">
    <property type="entry name" value="NusB"/>
    <property type="match status" value="1"/>
</dbReference>
<feature type="binding site" evidence="5">
    <location>
        <position position="316"/>
    </location>
    <ligand>
        <name>S-adenosyl-L-methionine</name>
        <dbReference type="ChEBI" id="CHEBI:59789"/>
    </ligand>
</feature>
<proteinExistence type="inferred from homology"/>
<evidence type="ECO:0000256" key="5">
    <source>
        <dbReference type="PROSITE-ProRule" id="PRU01023"/>
    </source>
</evidence>
<feature type="domain" description="SAM-dependent MTase RsmB/NOP-type" evidence="7">
    <location>
        <begin position="169"/>
        <end position="457"/>
    </location>
</feature>
<dbReference type="EMBL" id="CP132942">
    <property type="protein sequence ID" value="XCB34960.1"/>
    <property type="molecule type" value="Genomic_DNA"/>
</dbReference>
<dbReference type="Pfam" id="PF01189">
    <property type="entry name" value="Methyltr_RsmB-F"/>
    <property type="match status" value="1"/>
</dbReference>
<dbReference type="InterPro" id="IPR029063">
    <property type="entry name" value="SAM-dependent_MTases_sf"/>
</dbReference>
<evidence type="ECO:0000256" key="1">
    <source>
        <dbReference type="ARBA" id="ARBA00022603"/>
    </source>
</evidence>
<feature type="region of interest" description="Disordered" evidence="6">
    <location>
        <begin position="1"/>
        <end position="27"/>
    </location>
</feature>
<dbReference type="SUPFAM" id="SSF53335">
    <property type="entry name" value="S-adenosyl-L-methionine-dependent methyltransferases"/>
    <property type="match status" value="1"/>
</dbReference>
<keyword evidence="4 5" id="KW-0694">RNA-binding</keyword>
<feature type="binding site" evidence="5">
    <location>
        <position position="333"/>
    </location>
    <ligand>
        <name>S-adenosyl-L-methionine</name>
        <dbReference type="ChEBI" id="CHEBI:59789"/>
    </ligand>
</feature>
<comment type="similarity">
    <text evidence="5">Belongs to the class I-like SAM-binding methyltransferase superfamily. RsmB/NOP family.</text>
</comment>
<protein>
    <submittedName>
        <fullName evidence="8">Transcription antitermination factor NusB</fullName>
    </submittedName>
</protein>
<sequence length="457" mass="48374">MKDESKVGVGKPKHLKPGGAKAVAGETGVVRKRPVSAGPTASVEAAVAKITPARLAAFEILKLVGENKGHSDELLHSARVDGLSPEDRNLTTALVMGVLRWQIALDARVRGLLQRPEQRLAEPVSIALRMGAFQLLHLERIPAHAALSESVELCRAAGEPHATGMVNAVLRKLAAAQRPGVRIHESVAAFAERLGHPRWMVERWVAAYGREAALKICEADQQEPVEGAMFAERGGDWPVMDDGSRLVAEIAAAAMPGAKRVWDGCAAPGGKTLILAKRLGGAEIVASDVSAKRLAQTEARLRRYAYAERVGFAVADAAQAKGVVGEFDLILCDVPCSGTGTMAGNPEIRHRLKVEEFVRQAERQRAILKGALKRLGPGGQLVYSTCSLEAEECEGVVDAVVGEGVAVRVPVDGVMAELAERGVLGAEMGSAVRDGALRTLPGVHGGDGFYAVILERA</sequence>
<feature type="binding site" evidence="5">
    <location>
        <begin position="265"/>
        <end position="271"/>
    </location>
    <ligand>
        <name>S-adenosyl-L-methionine</name>
        <dbReference type="ChEBI" id="CHEBI:59789"/>
    </ligand>
</feature>
<dbReference type="RefSeq" id="WP_353066567.1">
    <property type="nucleotide sequence ID" value="NZ_CP132942.1"/>
</dbReference>
<dbReference type="CDD" id="cd02440">
    <property type="entry name" value="AdoMet_MTases"/>
    <property type="match status" value="1"/>
</dbReference>
<dbReference type="PANTHER" id="PTHR22807">
    <property type="entry name" value="NOP2 YEAST -RELATED NOL1/NOP2/FMU SUN DOMAIN-CONTAINING"/>
    <property type="match status" value="1"/>
</dbReference>
<keyword evidence="2 5" id="KW-0808">Transferase</keyword>
<dbReference type="GO" id="GO:0006355">
    <property type="term" value="P:regulation of DNA-templated transcription"/>
    <property type="evidence" value="ECO:0007669"/>
    <property type="project" value="InterPro"/>
</dbReference>
<dbReference type="Gene3D" id="3.40.50.150">
    <property type="entry name" value="Vaccinia Virus protein VP39"/>
    <property type="match status" value="1"/>
</dbReference>
<dbReference type="GO" id="GO:0001510">
    <property type="term" value="P:RNA methylation"/>
    <property type="evidence" value="ECO:0007669"/>
    <property type="project" value="InterPro"/>
</dbReference>
<evidence type="ECO:0000256" key="6">
    <source>
        <dbReference type="SAM" id="MobiDB-lite"/>
    </source>
</evidence>
<dbReference type="KEGG" id="tpsc:RBB77_08720"/>
<name>A0AAU7ZVA4_9BACT</name>
<evidence type="ECO:0000313" key="8">
    <source>
        <dbReference type="EMBL" id="XCB34960.1"/>
    </source>
</evidence>
<dbReference type="InterPro" id="IPR035926">
    <property type="entry name" value="NusB-like_sf"/>
</dbReference>
<dbReference type="GO" id="GO:0008173">
    <property type="term" value="F:RNA methyltransferase activity"/>
    <property type="evidence" value="ECO:0007669"/>
    <property type="project" value="InterPro"/>
</dbReference>
<dbReference type="PRINTS" id="PR02008">
    <property type="entry name" value="RCMTFAMILY"/>
</dbReference>
<keyword evidence="1 5" id="KW-0489">Methyltransferase</keyword>
<evidence type="ECO:0000256" key="4">
    <source>
        <dbReference type="ARBA" id="ARBA00022884"/>
    </source>
</evidence>
<reference evidence="8" key="2">
    <citation type="journal article" date="2024" name="Environ. Microbiol.">
        <title>Genome analysis and description of Tunturibacter gen. nov. expands the diversity of Terriglobia in tundra soils.</title>
        <authorList>
            <person name="Messyasz A."/>
            <person name="Mannisto M.K."/>
            <person name="Kerkhof L.J."/>
            <person name="Haggblom M.M."/>
        </authorList>
    </citation>
    <scope>NUCLEOTIDE SEQUENCE</scope>
    <source>
        <strain evidence="8">X5P6</strain>
    </source>
</reference>
<dbReference type="InterPro" id="IPR023267">
    <property type="entry name" value="RCMT"/>
</dbReference>
<dbReference type="AlphaFoldDB" id="A0AAU7ZVA4"/>
<evidence type="ECO:0000259" key="7">
    <source>
        <dbReference type="PROSITE" id="PS51686"/>
    </source>
</evidence>
<dbReference type="InterPro" id="IPR001678">
    <property type="entry name" value="MeTrfase_RsmB-F_NOP2_dom"/>
</dbReference>
<dbReference type="GO" id="GO:0003723">
    <property type="term" value="F:RNA binding"/>
    <property type="evidence" value="ECO:0007669"/>
    <property type="project" value="UniProtKB-UniRule"/>
</dbReference>
<reference evidence="8" key="1">
    <citation type="submission" date="2023-08" db="EMBL/GenBank/DDBJ databases">
        <authorList>
            <person name="Messyasz A."/>
            <person name="Mannisto M.K."/>
            <person name="Kerkhof L.J."/>
            <person name="Haggblom M."/>
        </authorList>
    </citation>
    <scope>NUCLEOTIDE SEQUENCE</scope>
    <source>
        <strain evidence="8">X5P6</strain>
    </source>
</reference>
<dbReference type="InterPro" id="IPR049560">
    <property type="entry name" value="MeTrfase_RsmB-F_NOP2_cat"/>
</dbReference>
<evidence type="ECO:0000256" key="2">
    <source>
        <dbReference type="ARBA" id="ARBA00022679"/>
    </source>
</evidence>
<keyword evidence="3 5" id="KW-0949">S-adenosyl-L-methionine</keyword>
<dbReference type="SUPFAM" id="SSF48013">
    <property type="entry name" value="NusB-like"/>
    <property type="match status" value="1"/>
</dbReference>